<keyword evidence="1" id="KW-1133">Transmembrane helix</keyword>
<reference evidence="4 7" key="2">
    <citation type="submission" date="2018-08" db="EMBL/GenBank/DDBJ databases">
        <title>A genome reference for cultivated species of the human gut microbiota.</title>
        <authorList>
            <person name="Zou Y."/>
            <person name="Xue W."/>
            <person name="Luo G."/>
        </authorList>
    </citation>
    <scope>NUCLEOTIDE SEQUENCE [LARGE SCALE GENOMIC DNA]</scope>
    <source>
        <strain evidence="4 7">AM23-13</strain>
    </source>
</reference>
<dbReference type="AlphaFoldDB" id="A0A173SHB7"/>
<dbReference type="EMBL" id="CYXO01000004">
    <property type="protein sequence ID" value="CUM89590.1"/>
    <property type="molecule type" value="Genomic_DNA"/>
</dbReference>
<feature type="transmembrane region" description="Helical" evidence="1">
    <location>
        <begin position="159"/>
        <end position="183"/>
    </location>
</feature>
<dbReference type="Proteomes" id="UP000095380">
    <property type="component" value="Unassembled WGS sequence"/>
</dbReference>
<feature type="transmembrane region" description="Helical" evidence="1">
    <location>
        <begin position="132"/>
        <end position="153"/>
    </location>
</feature>
<feature type="transmembrane region" description="Helical" evidence="1">
    <location>
        <begin position="237"/>
        <end position="256"/>
    </location>
</feature>
<evidence type="ECO:0000313" key="3">
    <source>
        <dbReference type="EMBL" id="CUO70302.1"/>
    </source>
</evidence>
<feature type="transmembrane region" description="Helical" evidence="1">
    <location>
        <begin position="296"/>
        <end position="316"/>
    </location>
</feature>
<proteinExistence type="predicted"/>
<dbReference type="Proteomes" id="UP000095597">
    <property type="component" value="Unassembled WGS sequence"/>
</dbReference>
<name>A0A173SHB7_9FIRM</name>
<dbReference type="Proteomes" id="UP000284112">
    <property type="component" value="Unassembled WGS sequence"/>
</dbReference>
<feature type="transmembrane region" description="Helical" evidence="1">
    <location>
        <begin position="363"/>
        <end position="382"/>
    </location>
</feature>
<evidence type="ECO:0000313" key="2">
    <source>
        <dbReference type="EMBL" id="CUM89590.1"/>
    </source>
</evidence>
<dbReference type="EMBL" id="CYYM01000027">
    <property type="protein sequence ID" value="CUO70302.1"/>
    <property type="molecule type" value="Genomic_DNA"/>
</dbReference>
<evidence type="ECO:0000313" key="6">
    <source>
        <dbReference type="Proteomes" id="UP000095597"/>
    </source>
</evidence>
<feature type="transmembrane region" description="Helical" evidence="1">
    <location>
        <begin position="12"/>
        <end position="33"/>
    </location>
</feature>
<organism evidence="2 6">
    <name type="scientific">Dorea longicatena</name>
    <dbReference type="NCBI Taxonomy" id="88431"/>
    <lineage>
        <taxon>Bacteria</taxon>
        <taxon>Bacillati</taxon>
        <taxon>Bacillota</taxon>
        <taxon>Clostridia</taxon>
        <taxon>Lachnospirales</taxon>
        <taxon>Lachnospiraceae</taxon>
        <taxon>Dorea</taxon>
    </lineage>
</organism>
<dbReference type="GeneID" id="93135702"/>
<evidence type="ECO:0000313" key="5">
    <source>
        <dbReference type="Proteomes" id="UP000095380"/>
    </source>
</evidence>
<dbReference type="EMBL" id="QRHW01000003">
    <property type="protein sequence ID" value="RHG10612.1"/>
    <property type="molecule type" value="Genomic_DNA"/>
</dbReference>
<dbReference type="OrthoDB" id="6189592at2"/>
<keyword evidence="1" id="KW-0472">Membrane</keyword>
<evidence type="ECO:0000313" key="7">
    <source>
        <dbReference type="Proteomes" id="UP000284112"/>
    </source>
</evidence>
<gene>
    <name evidence="4" type="ORF">DW641_03590</name>
    <name evidence="3" type="ORF">ERS852408_02765</name>
    <name evidence="2" type="ORF">ERS852573_01038</name>
</gene>
<protein>
    <submittedName>
        <fullName evidence="2">Uncharacterized protein conserved in bacteria</fullName>
    </submittedName>
</protein>
<accession>A0A173SHB7</accession>
<feature type="transmembrane region" description="Helical" evidence="1">
    <location>
        <begin position="53"/>
        <end position="79"/>
    </location>
</feature>
<evidence type="ECO:0000313" key="4">
    <source>
        <dbReference type="EMBL" id="RHG10612.1"/>
    </source>
</evidence>
<feature type="transmembrane region" description="Helical" evidence="1">
    <location>
        <begin position="323"/>
        <end position="343"/>
    </location>
</feature>
<evidence type="ECO:0000256" key="1">
    <source>
        <dbReference type="SAM" id="Phobius"/>
    </source>
</evidence>
<reference evidence="5 6" key="1">
    <citation type="submission" date="2015-09" db="EMBL/GenBank/DDBJ databases">
        <authorList>
            <consortium name="Pathogen Informatics"/>
        </authorList>
    </citation>
    <scope>NUCLEOTIDE SEQUENCE [LARGE SCALE GENOMIC DNA]</scope>
    <source>
        <strain evidence="3 5">2789STDY5608851</strain>
        <strain evidence="2 6">2789STDY5834961</strain>
    </source>
</reference>
<keyword evidence="1" id="KW-0812">Transmembrane</keyword>
<dbReference type="RefSeq" id="WP_006426905.1">
    <property type="nucleotide sequence ID" value="NZ_CP102280.1"/>
</dbReference>
<sequence>MGNKRTKKSISLEGFVFLAIFLGIFGGMGMKMGGVNMLNTLMNTGYQLLLETVFYIMAIAVLAGAISGLFSEFGVISMVNKLLSPLMKPLYNLPGAAALGVITTYLSDNPAILGLAEDKNFRKYFKKFQLPALTNLGTSFGMGLIVSTFMIGLKLKGGHAGTAVLVGNFSAIIGSIISVRIMLHFTKKEYGTEEYCVQFEEHEDMDAIMNTREIRDGGIGGRAIEALLEGGKNGVDVGLAIIPGVITICTLVMMLTNGASADGTYTGAAYEGIAFLPWLGKKLEFILSPLFGFTDASGISVPITALGAAGAAIGLVPHMAEAGTVLANDIAVFTAMCMCWSGYLSTHVAMMSSLKVNKLTGKAILSHTIGGLCAGVAANWIFKLVMLFL</sequence>